<dbReference type="GO" id="GO:0016758">
    <property type="term" value="F:hexosyltransferase activity"/>
    <property type="evidence" value="ECO:0007669"/>
    <property type="project" value="InterPro"/>
</dbReference>
<protein>
    <submittedName>
        <fullName evidence="7">Beta-1,4-galactosyltransferase</fullName>
    </submittedName>
</protein>
<dbReference type="InterPro" id="IPR048097">
    <property type="entry name" value="Cps14G-like"/>
</dbReference>
<dbReference type="OrthoDB" id="134780at2157"/>
<dbReference type="PANTHER" id="PTHR12867:SF6">
    <property type="entry name" value="N-ACETYLGLUCOSAMINYLDIPHOSPHODOLICHOL N-ACETYLGLUCOSAMINYLTRANSFERASE"/>
    <property type="match status" value="1"/>
</dbReference>
<proteinExistence type="inferred from homology"/>
<keyword evidence="5" id="KW-0256">Endoplasmic reticulum</keyword>
<comment type="subcellular location">
    <subcellularLocation>
        <location evidence="1">Endoplasmic reticulum</location>
    </subcellularLocation>
</comment>
<comment type="caution">
    <text evidence="7">The sequence shown here is derived from an EMBL/GenBank/DDBJ whole genome shotgun (WGS) entry which is preliminary data.</text>
</comment>
<dbReference type="RefSeq" id="WP_004029735.1">
    <property type="nucleotide sequence ID" value="NZ_AMPO01000002.1"/>
</dbReference>
<dbReference type="AlphaFoldDB" id="K2QE56"/>
<feature type="domain" description="Glycosyl transferase family 28 C-terminal" evidence="6">
    <location>
        <begin position="1"/>
        <end position="114"/>
    </location>
</feature>
<organism evidence="7 8">
    <name type="scientific">Methanobacterium formicicum (strain DSM 3637 / PP1)</name>
    <dbReference type="NCBI Taxonomy" id="1204725"/>
    <lineage>
        <taxon>Archaea</taxon>
        <taxon>Methanobacteriati</taxon>
        <taxon>Methanobacteriota</taxon>
        <taxon>Methanomada group</taxon>
        <taxon>Methanobacteria</taxon>
        <taxon>Methanobacteriales</taxon>
        <taxon>Methanobacteriaceae</taxon>
        <taxon>Methanobacterium</taxon>
    </lineage>
</organism>
<comment type="similarity">
    <text evidence="2">Belongs to the glycosyltransferase 28 family.</text>
</comment>
<keyword evidence="8" id="KW-1185">Reference proteome</keyword>
<dbReference type="NCBIfam" id="NF041548">
    <property type="entry name" value="PssE"/>
    <property type="match status" value="1"/>
</dbReference>
<sequence length="157" mass="18028">MIFVTVGTHYQGFDRLIKKMDEIAGYLNDDVVMQIGNTDFEPENTEWFRYLDYNSIFGIMKKSDIVICHGGAGTLLDVLSMNKKTIVVPRLKKFKEVYDDHELELAESLKNGKISIVYDIADLEHHIREFNDSCNGIPRKNENSKLIDFLSGYLKGD</sequence>
<gene>
    <name evidence="7" type="ORF">A994_02688</name>
</gene>
<keyword evidence="3" id="KW-0328">Glycosyltransferase</keyword>
<evidence type="ECO:0000256" key="1">
    <source>
        <dbReference type="ARBA" id="ARBA00004240"/>
    </source>
</evidence>
<dbReference type="PATRIC" id="fig|1204725.3.peg.540"/>
<evidence type="ECO:0000313" key="7">
    <source>
        <dbReference type="EMBL" id="EKF86356.1"/>
    </source>
</evidence>
<evidence type="ECO:0000256" key="5">
    <source>
        <dbReference type="ARBA" id="ARBA00022824"/>
    </source>
</evidence>
<reference evidence="7 8" key="1">
    <citation type="journal article" date="2012" name="J. Bacteriol.">
        <title>Draft genome sequence of Methanobacterium formicicum DSM 3637, an archaebacterium isolated from the methane producer amoeba Pelomyxa palustris.</title>
        <authorList>
            <person name="Gutierrez G."/>
        </authorList>
    </citation>
    <scope>NUCLEOTIDE SEQUENCE [LARGE SCALE GENOMIC DNA]</scope>
    <source>
        <strain evidence="8">DSM 3637 / PP1</strain>
    </source>
</reference>
<evidence type="ECO:0000313" key="8">
    <source>
        <dbReference type="Proteomes" id="UP000007360"/>
    </source>
</evidence>
<evidence type="ECO:0000256" key="4">
    <source>
        <dbReference type="ARBA" id="ARBA00022679"/>
    </source>
</evidence>
<dbReference type="SUPFAM" id="SSF53756">
    <property type="entry name" value="UDP-Glycosyltransferase/glycogen phosphorylase"/>
    <property type="match status" value="1"/>
</dbReference>
<dbReference type="Proteomes" id="UP000007360">
    <property type="component" value="Unassembled WGS sequence"/>
</dbReference>
<evidence type="ECO:0000256" key="2">
    <source>
        <dbReference type="ARBA" id="ARBA00006962"/>
    </source>
</evidence>
<evidence type="ECO:0000259" key="6">
    <source>
        <dbReference type="Pfam" id="PF04101"/>
    </source>
</evidence>
<dbReference type="Pfam" id="PF04101">
    <property type="entry name" value="Glyco_tran_28_C"/>
    <property type="match status" value="1"/>
</dbReference>
<dbReference type="Gene3D" id="3.40.50.2000">
    <property type="entry name" value="Glycogen Phosphorylase B"/>
    <property type="match status" value="1"/>
</dbReference>
<dbReference type="InterPro" id="IPR039042">
    <property type="entry name" value="Alg13-like"/>
</dbReference>
<accession>K2QE56</accession>
<dbReference type="InterPro" id="IPR007235">
    <property type="entry name" value="Glyco_trans_28_C"/>
</dbReference>
<dbReference type="EMBL" id="AMPO01000002">
    <property type="protein sequence ID" value="EKF86356.1"/>
    <property type="molecule type" value="Genomic_DNA"/>
</dbReference>
<name>K2QE56_METFP</name>
<evidence type="ECO:0000256" key="3">
    <source>
        <dbReference type="ARBA" id="ARBA00022676"/>
    </source>
</evidence>
<dbReference type="GO" id="GO:0006488">
    <property type="term" value="P:dolichol-linked oligosaccharide biosynthetic process"/>
    <property type="evidence" value="ECO:0007669"/>
    <property type="project" value="InterPro"/>
</dbReference>
<dbReference type="PANTHER" id="PTHR12867">
    <property type="entry name" value="GLYCOSYL TRANSFERASE-RELATED"/>
    <property type="match status" value="1"/>
</dbReference>
<keyword evidence="4" id="KW-0808">Transferase</keyword>